<feature type="transmembrane region" description="Helical" evidence="7">
    <location>
        <begin position="78"/>
        <end position="100"/>
    </location>
</feature>
<keyword evidence="3" id="KW-0597">Phosphoprotein</keyword>
<dbReference type="SMART" id="SM00086">
    <property type="entry name" value="PAC"/>
    <property type="match status" value="2"/>
</dbReference>
<dbReference type="Proteomes" id="UP000177230">
    <property type="component" value="Unassembled WGS sequence"/>
</dbReference>
<dbReference type="PROSITE" id="PS50109">
    <property type="entry name" value="HIS_KIN"/>
    <property type="match status" value="1"/>
</dbReference>
<dbReference type="PANTHER" id="PTHR43304">
    <property type="entry name" value="PHYTOCHROME-LIKE PROTEIN CPH1"/>
    <property type="match status" value="1"/>
</dbReference>
<dbReference type="PANTHER" id="PTHR43304:SF1">
    <property type="entry name" value="PAC DOMAIN-CONTAINING PROTEIN"/>
    <property type="match status" value="1"/>
</dbReference>
<evidence type="ECO:0000313" key="12">
    <source>
        <dbReference type="Proteomes" id="UP000177230"/>
    </source>
</evidence>
<feature type="transmembrane region" description="Helical" evidence="7">
    <location>
        <begin position="106"/>
        <end position="124"/>
    </location>
</feature>
<dbReference type="SMART" id="SM00387">
    <property type="entry name" value="HATPase_c"/>
    <property type="match status" value="1"/>
</dbReference>
<feature type="transmembrane region" description="Helical" evidence="7">
    <location>
        <begin position="27"/>
        <end position="48"/>
    </location>
</feature>
<dbReference type="InterPro" id="IPR003661">
    <property type="entry name" value="HisK_dim/P_dom"/>
</dbReference>
<evidence type="ECO:0000259" key="8">
    <source>
        <dbReference type="PROSITE" id="PS50109"/>
    </source>
</evidence>
<keyword evidence="7" id="KW-0812">Transmembrane</keyword>
<name>A0A1F5RFL2_9BACT</name>
<dbReference type="InterPro" id="IPR048435">
    <property type="entry name" value="MASE6"/>
</dbReference>
<dbReference type="Gene3D" id="3.30.565.10">
    <property type="entry name" value="Histidine kinase-like ATPase, C-terminal domain"/>
    <property type="match status" value="1"/>
</dbReference>
<dbReference type="InterPro" id="IPR001610">
    <property type="entry name" value="PAC"/>
</dbReference>
<feature type="domain" description="PAS" evidence="9">
    <location>
        <begin position="337"/>
        <end position="400"/>
    </location>
</feature>
<dbReference type="InterPro" id="IPR000700">
    <property type="entry name" value="PAS-assoc_C"/>
</dbReference>
<organism evidence="11 12">
    <name type="scientific">Candidatus Edwardsbacteria bacterium GWF2_54_11</name>
    <dbReference type="NCBI Taxonomy" id="1817851"/>
    <lineage>
        <taxon>Bacteria</taxon>
        <taxon>Candidatus Edwardsiibacteriota</taxon>
    </lineage>
</organism>
<proteinExistence type="predicted"/>
<dbReference type="AlphaFoldDB" id="A0A1F5RFL2"/>
<dbReference type="FunFam" id="3.30.565.10:FF:000006">
    <property type="entry name" value="Sensor histidine kinase WalK"/>
    <property type="match status" value="1"/>
</dbReference>
<feature type="transmembrane region" description="Helical" evidence="7">
    <location>
        <begin position="54"/>
        <end position="71"/>
    </location>
</feature>
<dbReference type="InterPro" id="IPR013655">
    <property type="entry name" value="PAS_fold_3"/>
</dbReference>
<dbReference type="PROSITE" id="PS50113">
    <property type="entry name" value="PAC"/>
    <property type="match status" value="2"/>
</dbReference>
<dbReference type="Pfam" id="PF00512">
    <property type="entry name" value="HisKA"/>
    <property type="match status" value="1"/>
</dbReference>
<dbReference type="CDD" id="cd00082">
    <property type="entry name" value="HisKA"/>
    <property type="match status" value="1"/>
</dbReference>
<dbReference type="InterPro" id="IPR005467">
    <property type="entry name" value="His_kinase_dom"/>
</dbReference>
<dbReference type="Pfam" id="PF08447">
    <property type="entry name" value="PAS_3"/>
    <property type="match status" value="1"/>
</dbReference>
<dbReference type="Pfam" id="PF13426">
    <property type="entry name" value="PAS_9"/>
    <property type="match status" value="1"/>
</dbReference>
<evidence type="ECO:0000259" key="10">
    <source>
        <dbReference type="PROSITE" id="PS50113"/>
    </source>
</evidence>
<dbReference type="InterPro" id="IPR000014">
    <property type="entry name" value="PAS"/>
</dbReference>
<keyword evidence="7" id="KW-0472">Membrane</keyword>
<dbReference type="SUPFAM" id="SSF55874">
    <property type="entry name" value="ATPase domain of HSP90 chaperone/DNA topoisomerase II/histidine kinase"/>
    <property type="match status" value="1"/>
</dbReference>
<evidence type="ECO:0000256" key="1">
    <source>
        <dbReference type="ARBA" id="ARBA00000085"/>
    </source>
</evidence>
<dbReference type="EMBL" id="MFFM01000025">
    <property type="protein sequence ID" value="OGF13144.1"/>
    <property type="molecule type" value="Genomic_DNA"/>
</dbReference>
<protein>
    <recommendedName>
        <fullName evidence="2">histidine kinase</fullName>
        <ecNumber evidence="2">2.7.13.3</ecNumber>
    </recommendedName>
</protein>
<dbReference type="SMART" id="SM00388">
    <property type="entry name" value="HisKA"/>
    <property type="match status" value="1"/>
</dbReference>
<dbReference type="PRINTS" id="PR00344">
    <property type="entry name" value="BCTRLSENSOR"/>
</dbReference>
<reference evidence="11 12" key="1">
    <citation type="journal article" date="2016" name="Nat. Commun.">
        <title>Thousands of microbial genomes shed light on interconnected biogeochemical processes in an aquifer system.</title>
        <authorList>
            <person name="Anantharaman K."/>
            <person name="Brown C.T."/>
            <person name="Hug L.A."/>
            <person name="Sharon I."/>
            <person name="Castelle C.J."/>
            <person name="Probst A.J."/>
            <person name="Thomas B.C."/>
            <person name="Singh A."/>
            <person name="Wilkins M.J."/>
            <person name="Karaoz U."/>
            <person name="Brodie E.L."/>
            <person name="Williams K.H."/>
            <person name="Hubbard S.S."/>
            <person name="Banfield J.F."/>
        </authorList>
    </citation>
    <scope>NUCLEOTIDE SEQUENCE [LARGE SCALE GENOMIC DNA]</scope>
</reference>
<evidence type="ECO:0000313" key="11">
    <source>
        <dbReference type="EMBL" id="OGF13144.1"/>
    </source>
</evidence>
<gene>
    <name evidence="11" type="ORF">A2024_12280</name>
</gene>
<dbReference type="InterPro" id="IPR003594">
    <property type="entry name" value="HATPase_dom"/>
</dbReference>
<dbReference type="InterPro" id="IPR036097">
    <property type="entry name" value="HisK_dim/P_sf"/>
</dbReference>
<dbReference type="GO" id="GO:0000155">
    <property type="term" value="F:phosphorelay sensor kinase activity"/>
    <property type="evidence" value="ECO:0007669"/>
    <property type="project" value="InterPro"/>
</dbReference>
<evidence type="ECO:0000256" key="5">
    <source>
        <dbReference type="ARBA" id="ARBA00022777"/>
    </source>
</evidence>
<evidence type="ECO:0000259" key="9">
    <source>
        <dbReference type="PROSITE" id="PS50112"/>
    </source>
</evidence>
<dbReference type="Gene3D" id="1.10.287.130">
    <property type="match status" value="1"/>
</dbReference>
<dbReference type="InterPro" id="IPR052162">
    <property type="entry name" value="Sensor_kinase/Photoreceptor"/>
</dbReference>
<dbReference type="Gene3D" id="3.30.450.20">
    <property type="entry name" value="PAS domain"/>
    <property type="match status" value="2"/>
</dbReference>
<sequence length="710" mass="79620">MKNIWDDFVSSGLGEEIDRTYLRRVKFANALSFLGVLTLLGFGAARMISGDYPIGLADLAVGIFMVLNLIFLRLSKKVMLASSLGIGCLLVLILFLYVSGGVNRTGIYWIYFFPVVSFFLYGMRGGLIWMAILYISILGLQVAARAGGIPMAYDAGTSTHMLASLLMESALVCYYAKVMENEEKVVVAHNAKLRETSQIIQNEMSQRKKAEDELLRISQAVRSSSDAIAIEDVDGTHLYHNKAFYNLFNYSISGLNAYGGFANLFNDPSLGRSILEVVKTGGSWTGEVEVKKKDAGTVQTYLRINAINDHGGKTIGSVFIYTDVSERKKWENALVASEERFRKVIASISDHIYMTNYSADGKPINGYISPNVEKLTGYPYSRFLEDWGFWANDLIHPEDRAAASVQVENFKKGWDSQVEYRIIRSDGNTIWIRDSGRVEKQNGNITVYGVVSDISANKYQEEIKETLLEELQKANRELAEFAYIVSHDLKAPLRAISSLAQWLSEDYRDILDEAGKEKVGLLLGRTKRMHNLIEGVLAYSRLGRMKPTMCRIDSHEETRQIIDLLSPPGHIKITIVGKLPTIVCDRIHFNQVMQNLLSNAIKYSDKECGLITISCRQYQGYWEYLVSDNGLGIEEQHFDRIFKIFQSLKSRDEFESTGIGLTIVKKIVEYYGGTIKLTSQLGKGSEFRFTIPGNLQPEPGDSAKQLLGGQ</sequence>
<keyword evidence="7" id="KW-1133">Transmembrane helix</keyword>
<evidence type="ECO:0000256" key="3">
    <source>
        <dbReference type="ARBA" id="ARBA00022553"/>
    </source>
</evidence>
<keyword evidence="6" id="KW-0175">Coiled coil</keyword>
<dbReference type="InterPro" id="IPR036890">
    <property type="entry name" value="HATPase_C_sf"/>
</dbReference>
<feature type="domain" description="PAC" evidence="10">
    <location>
        <begin position="416"/>
        <end position="466"/>
    </location>
</feature>
<feature type="domain" description="Histidine kinase" evidence="8">
    <location>
        <begin position="484"/>
        <end position="695"/>
    </location>
</feature>
<evidence type="ECO:0000256" key="7">
    <source>
        <dbReference type="SAM" id="Phobius"/>
    </source>
</evidence>
<feature type="transmembrane region" description="Helical" evidence="7">
    <location>
        <begin position="131"/>
        <end position="153"/>
    </location>
</feature>
<dbReference type="CDD" id="cd00130">
    <property type="entry name" value="PAS"/>
    <property type="match status" value="1"/>
</dbReference>
<accession>A0A1F5RFL2</accession>
<dbReference type="Pfam" id="PF20966">
    <property type="entry name" value="MASE6"/>
    <property type="match status" value="1"/>
</dbReference>
<dbReference type="PROSITE" id="PS50112">
    <property type="entry name" value="PAS"/>
    <property type="match status" value="1"/>
</dbReference>
<feature type="domain" description="PAC" evidence="10">
    <location>
        <begin position="284"/>
        <end position="336"/>
    </location>
</feature>
<dbReference type="EC" id="2.7.13.3" evidence="2"/>
<keyword evidence="5" id="KW-0418">Kinase</keyword>
<evidence type="ECO:0000256" key="6">
    <source>
        <dbReference type="SAM" id="Coils"/>
    </source>
</evidence>
<comment type="caution">
    <text evidence="11">The sequence shown here is derived from an EMBL/GenBank/DDBJ whole genome shotgun (WGS) entry which is preliminary data.</text>
</comment>
<feature type="coiled-coil region" evidence="6">
    <location>
        <begin position="193"/>
        <end position="220"/>
    </location>
</feature>
<dbReference type="SUPFAM" id="SSF55785">
    <property type="entry name" value="PYP-like sensor domain (PAS domain)"/>
    <property type="match status" value="2"/>
</dbReference>
<dbReference type="InterPro" id="IPR004358">
    <property type="entry name" value="Sig_transdc_His_kin-like_C"/>
</dbReference>
<dbReference type="InterPro" id="IPR035965">
    <property type="entry name" value="PAS-like_dom_sf"/>
</dbReference>
<evidence type="ECO:0000256" key="4">
    <source>
        <dbReference type="ARBA" id="ARBA00022679"/>
    </source>
</evidence>
<dbReference type="SUPFAM" id="SSF47384">
    <property type="entry name" value="Homodimeric domain of signal transducing histidine kinase"/>
    <property type="match status" value="1"/>
</dbReference>
<comment type="catalytic activity">
    <reaction evidence="1">
        <text>ATP + protein L-histidine = ADP + protein N-phospho-L-histidine.</text>
        <dbReference type="EC" id="2.7.13.3"/>
    </reaction>
</comment>
<dbReference type="Pfam" id="PF02518">
    <property type="entry name" value="HATPase_c"/>
    <property type="match status" value="1"/>
</dbReference>
<evidence type="ECO:0000256" key="2">
    <source>
        <dbReference type="ARBA" id="ARBA00012438"/>
    </source>
</evidence>
<keyword evidence="4" id="KW-0808">Transferase</keyword>
<dbReference type="NCBIfam" id="TIGR00229">
    <property type="entry name" value="sensory_box"/>
    <property type="match status" value="2"/>
</dbReference>